<gene>
    <name evidence="2" type="ORF">GA0070561_5132</name>
</gene>
<dbReference type="InterPro" id="IPR051783">
    <property type="entry name" value="NAD(P)-dependent_oxidoreduct"/>
</dbReference>
<dbReference type="AlphaFoldDB" id="A0A1C4ZAQ3"/>
<name>A0A1C4ZAQ3_9ACTN</name>
<accession>A0A1C4ZAQ3</accession>
<reference evidence="2 3" key="1">
    <citation type="submission" date="2016-06" db="EMBL/GenBank/DDBJ databases">
        <authorList>
            <person name="Kjaerup R.B."/>
            <person name="Dalgaard T.S."/>
            <person name="Juul-Madsen H.R."/>
        </authorList>
    </citation>
    <scope>NUCLEOTIDE SEQUENCE [LARGE SCALE GENOMIC DNA]</scope>
    <source>
        <strain evidence="2 3">DSM 44871</strain>
    </source>
</reference>
<dbReference type="EMBL" id="FMCR01000005">
    <property type="protein sequence ID" value="SCF29791.1"/>
    <property type="molecule type" value="Genomic_DNA"/>
</dbReference>
<feature type="domain" description="NAD-dependent epimerase/dehydratase" evidence="1">
    <location>
        <begin position="3"/>
        <end position="203"/>
    </location>
</feature>
<protein>
    <submittedName>
        <fullName evidence="2">Nucleoside-diphosphate-sugar epimerase</fullName>
    </submittedName>
</protein>
<dbReference type="Proteomes" id="UP000198864">
    <property type="component" value="Unassembled WGS sequence"/>
</dbReference>
<dbReference type="Pfam" id="PF01370">
    <property type="entry name" value="Epimerase"/>
    <property type="match status" value="1"/>
</dbReference>
<evidence type="ECO:0000313" key="3">
    <source>
        <dbReference type="Proteomes" id="UP000198864"/>
    </source>
</evidence>
<dbReference type="Gene3D" id="3.40.50.720">
    <property type="entry name" value="NAD(P)-binding Rossmann-like Domain"/>
    <property type="match status" value="1"/>
</dbReference>
<dbReference type="GO" id="GO:0005737">
    <property type="term" value="C:cytoplasm"/>
    <property type="evidence" value="ECO:0007669"/>
    <property type="project" value="TreeGrafter"/>
</dbReference>
<dbReference type="PANTHER" id="PTHR48079:SF6">
    <property type="entry name" value="NAD(P)-BINDING DOMAIN-CONTAINING PROTEIN-RELATED"/>
    <property type="match status" value="1"/>
</dbReference>
<proteinExistence type="predicted"/>
<dbReference type="InterPro" id="IPR036291">
    <property type="entry name" value="NAD(P)-bd_dom_sf"/>
</dbReference>
<evidence type="ECO:0000259" key="1">
    <source>
        <dbReference type="Pfam" id="PF01370"/>
    </source>
</evidence>
<dbReference type="InterPro" id="IPR001509">
    <property type="entry name" value="Epimerase_deHydtase"/>
</dbReference>
<dbReference type="STRING" id="285676.GA0070561_5132"/>
<evidence type="ECO:0000313" key="2">
    <source>
        <dbReference type="EMBL" id="SCF29791.1"/>
    </source>
</evidence>
<dbReference type="GO" id="GO:0004029">
    <property type="term" value="F:aldehyde dehydrogenase (NAD+) activity"/>
    <property type="evidence" value="ECO:0007669"/>
    <property type="project" value="TreeGrafter"/>
</dbReference>
<dbReference type="RefSeq" id="WP_091405078.1">
    <property type="nucleotide sequence ID" value="NZ_FMCR01000005.1"/>
</dbReference>
<dbReference type="SUPFAM" id="SSF51735">
    <property type="entry name" value="NAD(P)-binding Rossmann-fold domains"/>
    <property type="match status" value="1"/>
</dbReference>
<organism evidence="2 3">
    <name type="scientific">Micromonospora saelicesensis</name>
    <dbReference type="NCBI Taxonomy" id="285676"/>
    <lineage>
        <taxon>Bacteria</taxon>
        <taxon>Bacillati</taxon>
        <taxon>Actinomycetota</taxon>
        <taxon>Actinomycetes</taxon>
        <taxon>Micromonosporales</taxon>
        <taxon>Micromonosporaceae</taxon>
        <taxon>Micromonospora</taxon>
    </lineage>
</organism>
<sequence length="271" mass="28367">MRIVLAGSTGVIGRRLEPILTAQGHEVIGLARNGPVAVDVLDRDAVAAAVRDARPDVVMHQLTSLSTGDFAANSRLRRTGTRNLVDAALAAGVRWIVAQSIAWAYEPGAEPATEETPLDLGAPEPRQTSVGGAAALESAVQEAPEWVVLRYGTLYGPGTWYARDGLMAQFAAAGKVPADADVSSLLHIDDAVAAAVAALEWPVGVVNVCDDEPAAASQWVPAFCAAANVPAPAVTEGERHGWARGASNRHARTHLGWSPAHPSWRQGFATL</sequence>
<dbReference type="PANTHER" id="PTHR48079">
    <property type="entry name" value="PROTEIN YEEZ"/>
    <property type="match status" value="1"/>
</dbReference>